<dbReference type="Pfam" id="PF00441">
    <property type="entry name" value="Acyl-CoA_dh_1"/>
    <property type="match status" value="1"/>
</dbReference>
<evidence type="ECO:0000256" key="1">
    <source>
        <dbReference type="ARBA" id="ARBA00001974"/>
    </source>
</evidence>
<evidence type="ECO:0000259" key="6">
    <source>
        <dbReference type="Pfam" id="PF00441"/>
    </source>
</evidence>
<dbReference type="GO" id="GO:0050660">
    <property type="term" value="F:flavin adenine dinucleotide binding"/>
    <property type="evidence" value="ECO:0007669"/>
    <property type="project" value="InterPro"/>
</dbReference>
<dbReference type="EMBL" id="JACT01000005">
    <property type="protein sequence ID" value="KMS53231.1"/>
    <property type="molecule type" value="Genomic_DNA"/>
</dbReference>
<keyword evidence="4" id="KW-0274">FAD</keyword>
<organism evidence="8 9">
    <name type="scientific">Sphingobium cupriresistens LL01</name>
    <dbReference type="NCBI Taxonomy" id="1420583"/>
    <lineage>
        <taxon>Bacteria</taxon>
        <taxon>Pseudomonadati</taxon>
        <taxon>Pseudomonadota</taxon>
        <taxon>Alphaproteobacteria</taxon>
        <taxon>Sphingomonadales</taxon>
        <taxon>Sphingomonadaceae</taxon>
        <taxon>Sphingobium</taxon>
    </lineage>
</organism>
<dbReference type="STRING" id="1420583.V473_19860"/>
<feature type="domain" description="Acyl-CoA dehydrogenase/oxidase C-terminal" evidence="6">
    <location>
        <begin position="218"/>
        <end position="349"/>
    </location>
</feature>
<evidence type="ECO:0000256" key="4">
    <source>
        <dbReference type="ARBA" id="ARBA00022827"/>
    </source>
</evidence>
<comment type="cofactor">
    <cofactor evidence="1">
        <name>FAD</name>
        <dbReference type="ChEBI" id="CHEBI:57692"/>
    </cofactor>
</comment>
<keyword evidence="3" id="KW-0285">Flavoprotein</keyword>
<dbReference type="PANTHER" id="PTHR43884:SF20">
    <property type="entry name" value="ACYL-COA DEHYDROGENASE FADE28"/>
    <property type="match status" value="1"/>
</dbReference>
<dbReference type="SUPFAM" id="SSF56645">
    <property type="entry name" value="Acyl-CoA dehydrogenase NM domain-like"/>
    <property type="match status" value="1"/>
</dbReference>
<feature type="domain" description="Acyl-CoA dehydrogenase/oxidase N-terminal" evidence="7">
    <location>
        <begin position="9"/>
        <end position="118"/>
    </location>
</feature>
<dbReference type="GO" id="GO:0003995">
    <property type="term" value="F:acyl-CoA dehydrogenase activity"/>
    <property type="evidence" value="ECO:0007669"/>
    <property type="project" value="TreeGrafter"/>
</dbReference>
<dbReference type="AlphaFoldDB" id="A0A0J7XMP3"/>
<reference evidence="8" key="2">
    <citation type="journal article" date="2015" name="G3 (Bethesda)">
        <title>Insights into Ongoing Evolution of the Hexachlorocyclohexane Catabolic Pathway from Comparative Genomics of Ten Sphingomonadaceae Strains.</title>
        <authorList>
            <person name="Pearce S.L."/>
            <person name="Oakeshott J.G."/>
            <person name="Pandey G."/>
        </authorList>
    </citation>
    <scope>NUCLEOTIDE SEQUENCE [LARGE SCALE GENOMIC DNA]</scope>
    <source>
        <strain evidence="8">LL01</strain>
    </source>
</reference>
<dbReference type="GO" id="GO:0016020">
    <property type="term" value="C:membrane"/>
    <property type="evidence" value="ECO:0007669"/>
    <property type="project" value="UniProtKB-SubCell"/>
</dbReference>
<dbReference type="InterPro" id="IPR009100">
    <property type="entry name" value="AcylCoA_DH/oxidase_NM_dom_sf"/>
</dbReference>
<dbReference type="PATRIC" id="fig|1420583.3.peg.3778"/>
<proteinExistence type="inferred from homology"/>
<dbReference type="Pfam" id="PF02771">
    <property type="entry name" value="Acyl-CoA_dh_N"/>
    <property type="match status" value="1"/>
</dbReference>
<dbReference type="PANTHER" id="PTHR43884">
    <property type="entry name" value="ACYL-COA DEHYDROGENASE"/>
    <property type="match status" value="1"/>
</dbReference>
<dbReference type="RefSeq" id="WP_066608296.1">
    <property type="nucleotide sequence ID" value="NZ_KQ130436.1"/>
</dbReference>
<dbReference type="Gene3D" id="2.40.110.10">
    <property type="entry name" value="Butyryl-CoA Dehydrogenase, subunit A, domain 2"/>
    <property type="match status" value="1"/>
</dbReference>
<evidence type="ECO:0000313" key="9">
    <source>
        <dbReference type="Proteomes" id="UP000052232"/>
    </source>
</evidence>
<comment type="similarity">
    <text evidence="2">Belongs to the acyl-CoA dehydrogenase family.</text>
</comment>
<gene>
    <name evidence="8" type="ORF">V473_19860</name>
</gene>
<evidence type="ECO:0000256" key="2">
    <source>
        <dbReference type="ARBA" id="ARBA00009347"/>
    </source>
</evidence>
<comment type="caution">
    <text evidence="8">The sequence shown here is derived from an EMBL/GenBank/DDBJ whole genome shotgun (WGS) entry which is preliminary data.</text>
</comment>
<name>A0A0J7XMP3_9SPHN</name>
<evidence type="ECO:0000256" key="5">
    <source>
        <dbReference type="ARBA" id="ARBA00023002"/>
    </source>
</evidence>
<accession>A0A0J7XMP3</accession>
<dbReference type="GO" id="GO:0016757">
    <property type="term" value="F:glycosyltransferase activity"/>
    <property type="evidence" value="ECO:0007669"/>
    <property type="project" value="UniProtKB-KW"/>
</dbReference>
<dbReference type="Gene3D" id="1.20.140.10">
    <property type="entry name" value="Butyryl-CoA Dehydrogenase, subunit A, domain 3"/>
    <property type="match status" value="1"/>
</dbReference>
<dbReference type="InterPro" id="IPR036250">
    <property type="entry name" value="AcylCo_DH-like_C"/>
</dbReference>
<evidence type="ECO:0000313" key="8">
    <source>
        <dbReference type="EMBL" id="KMS53231.1"/>
    </source>
</evidence>
<keyword evidence="5" id="KW-0560">Oxidoreductase</keyword>
<evidence type="ECO:0000256" key="3">
    <source>
        <dbReference type="ARBA" id="ARBA00022630"/>
    </source>
</evidence>
<dbReference type="InterPro" id="IPR013786">
    <property type="entry name" value="AcylCoA_DH/ox_N"/>
</dbReference>
<dbReference type="InterPro" id="IPR037069">
    <property type="entry name" value="AcylCoA_DH/ox_N_sf"/>
</dbReference>
<protein>
    <submittedName>
        <fullName evidence="8">Acyl-CoA dehydrogenase</fullName>
    </submittedName>
</protein>
<dbReference type="Gene3D" id="1.10.540.10">
    <property type="entry name" value="Acyl-CoA dehydrogenase/oxidase, N-terminal domain"/>
    <property type="match status" value="1"/>
</dbReference>
<evidence type="ECO:0000259" key="7">
    <source>
        <dbReference type="Pfam" id="PF02771"/>
    </source>
</evidence>
<sequence>MSILYDDAQQAIGGEAIRILADHTRSETLKILLETTGQHDAVFWNICREQGWTAVAIPEEFGGIGFGLVEMGLIAEAIGRVAAGAPFLGTGYGVAQSILRYGSDRLKARWLPLLASGDTIGAVAFAEGADMLPSRPALRLADGRLTGMKPAVSAGGSADIAILLASGDHGPVLVLVELETGGVTRQLVDTFDNSRCTADLHFDEVAATILVDEDALAAARSVLELQAVVTAHEQVGGAEAMLGKARDYAMERRAFGQVIGGFQSVKHRIAEDYVLVELARANAIQAAATEGQVDFGRNAAAARLSATEAYDTVSRDATQVHGGIGVTWEADLHLHQRRARTLAIENGPSLFWEDALVDYLVGEAA</sequence>
<dbReference type="SUPFAM" id="SSF47203">
    <property type="entry name" value="Acyl-CoA dehydrogenase C-terminal domain-like"/>
    <property type="match status" value="1"/>
</dbReference>
<reference evidence="8" key="1">
    <citation type="submission" date="2014-01" db="EMBL/GenBank/DDBJ databases">
        <authorList>
            <person name="Pearce S."/>
            <person name="Pandey G."/>
            <person name="Oakeshott J."/>
        </authorList>
    </citation>
    <scope>NUCLEOTIDE SEQUENCE</scope>
    <source>
        <strain evidence="8">LL01</strain>
    </source>
</reference>
<dbReference type="InterPro" id="IPR046373">
    <property type="entry name" value="Acyl-CoA_Oxase/DH_mid-dom_sf"/>
</dbReference>
<dbReference type="InterPro" id="IPR009075">
    <property type="entry name" value="AcylCo_DH/oxidase_C"/>
</dbReference>
<dbReference type="Proteomes" id="UP000052232">
    <property type="component" value="Unassembled WGS sequence"/>
</dbReference>
<keyword evidence="9" id="KW-1185">Reference proteome</keyword>